<keyword evidence="3" id="KW-1185">Reference proteome</keyword>
<proteinExistence type="predicted"/>
<feature type="region of interest" description="Disordered" evidence="1">
    <location>
        <begin position="19"/>
        <end position="48"/>
    </location>
</feature>
<evidence type="ECO:0000313" key="2">
    <source>
        <dbReference type="EMBL" id="KAK8588488.1"/>
    </source>
</evidence>
<dbReference type="Proteomes" id="UP001472677">
    <property type="component" value="Unassembled WGS sequence"/>
</dbReference>
<dbReference type="EMBL" id="JBBPBM010000004">
    <property type="protein sequence ID" value="KAK8588488.1"/>
    <property type="molecule type" value="Genomic_DNA"/>
</dbReference>
<evidence type="ECO:0000256" key="1">
    <source>
        <dbReference type="SAM" id="MobiDB-lite"/>
    </source>
</evidence>
<reference evidence="2 3" key="1">
    <citation type="journal article" date="2024" name="G3 (Bethesda)">
        <title>Genome assembly of Hibiscus sabdariffa L. provides insights into metabolisms of medicinal natural products.</title>
        <authorList>
            <person name="Kim T."/>
        </authorList>
    </citation>
    <scope>NUCLEOTIDE SEQUENCE [LARGE SCALE GENOMIC DNA]</scope>
    <source>
        <strain evidence="2">TK-2024</strain>
        <tissue evidence="2">Old leaves</tissue>
    </source>
</reference>
<evidence type="ECO:0000313" key="3">
    <source>
        <dbReference type="Proteomes" id="UP001472677"/>
    </source>
</evidence>
<comment type="caution">
    <text evidence="2">The sequence shown here is derived from an EMBL/GenBank/DDBJ whole genome shotgun (WGS) entry which is preliminary data.</text>
</comment>
<protein>
    <submittedName>
        <fullName evidence="2">Uncharacterized protein</fullName>
    </submittedName>
</protein>
<feature type="compositionally biased region" description="Basic and acidic residues" evidence="1">
    <location>
        <begin position="28"/>
        <end position="41"/>
    </location>
</feature>
<accession>A0ABR2FWH4</accession>
<name>A0ABR2FWH4_9ROSI</name>
<gene>
    <name evidence="2" type="ORF">V6N12_022925</name>
</gene>
<organism evidence="2 3">
    <name type="scientific">Hibiscus sabdariffa</name>
    <name type="common">roselle</name>
    <dbReference type="NCBI Taxonomy" id="183260"/>
    <lineage>
        <taxon>Eukaryota</taxon>
        <taxon>Viridiplantae</taxon>
        <taxon>Streptophyta</taxon>
        <taxon>Embryophyta</taxon>
        <taxon>Tracheophyta</taxon>
        <taxon>Spermatophyta</taxon>
        <taxon>Magnoliopsida</taxon>
        <taxon>eudicotyledons</taxon>
        <taxon>Gunneridae</taxon>
        <taxon>Pentapetalae</taxon>
        <taxon>rosids</taxon>
        <taxon>malvids</taxon>
        <taxon>Malvales</taxon>
        <taxon>Malvaceae</taxon>
        <taxon>Malvoideae</taxon>
        <taxon>Hibiscus</taxon>
    </lineage>
</organism>
<sequence>MNGGVAAAGQHPQPYLDHVHHRKHQKQAPHDGPDGGAHHPEPQNSEVNVGPESFIHIFAVQQIDGELQALRYQGGEKEEAEGDDLEDQELLSDVNAGVAGGSILETVLAWGGQRKAHEDGDGEKGVNVDEAVQGGDVNACCRCLSPGVAVAAVILIWIGKGNFVLEI</sequence>